<organism evidence="2 3">
    <name type="scientific">Gluconacetobacter azotocaptans</name>
    <dbReference type="NCBI Taxonomy" id="142834"/>
    <lineage>
        <taxon>Bacteria</taxon>
        <taxon>Pseudomonadati</taxon>
        <taxon>Pseudomonadota</taxon>
        <taxon>Alphaproteobacteria</taxon>
        <taxon>Acetobacterales</taxon>
        <taxon>Acetobacteraceae</taxon>
        <taxon>Gluconacetobacter</taxon>
    </lineage>
</organism>
<comment type="caution">
    <text evidence="2">The sequence shown here is derived from an EMBL/GenBank/DDBJ whole genome shotgun (WGS) entry which is preliminary data.</text>
</comment>
<dbReference type="AlphaFoldDB" id="A0A7W4JTX3"/>
<dbReference type="InterPro" id="IPR003692">
    <property type="entry name" value="Hydantoinase_B"/>
</dbReference>
<keyword evidence="3" id="KW-1185">Reference proteome</keyword>
<accession>A0A7W4JTX3</accession>
<evidence type="ECO:0000313" key="3">
    <source>
        <dbReference type="Proteomes" id="UP000555756"/>
    </source>
</evidence>
<gene>
    <name evidence="2" type="ORF">HLH34_12695</name>
</gene>
<dbReference type="GO" id="GO:0006749">
    <property type="term" value="P:glutathione metabolic process"/>
    <property type="evidence" value="ECO:0007669"/>
    <property type="project" value="TreeGrafter"/>
</dbReference>
<evidence type="ECO:0000259" key="1">
    <source>
        <dbReference type="Pfam" id="PF02538"/>
    </source>
</evidence>
<dbReference type="GO" id="GO:0017168">
    <property type="term" value="F:5-oxoprolinase (ATP-hydrolyzing) activity"/>
    <property type="evidence" value="ECO:0007669"/>
    <property type="project" value="TreeGrafter"/>
</dbReference>
<protein>
    <submittedName>
        <fullName evidence="2">Hydantoinase B/oxoprolinase family protein</fullName>
    </submittedName>
</protein>
<dbReference type="Proteomes" id="UP000555756">
    <property type="component" value="Unassembled WGS sequence"/>
</dbReference>
<dbReference type="Pfam" id="PF02538">
    <property type="entry name" value="Hydantoinase_B"/>
    <property type="match status" value="1"/>
</dbReference>
<sequence>MKTFDPIRLEVLKNAFDTIADEMALILMRAAYSPIVRDSMDFSTALCDAFGQTLAQGVTTPMHLGSFYDAMRHLLSHYEGNIFEGDVFIGNDPYAAAGQHLPDIYIIQPIFFDGRLVAWTTTLAHHADVGGIVPGSNALGATEIYQEGIRLPFLKLYERGARNASIWDILMLNVRVPSLVAGDLFAQMAACHAGQRSFVDLLERYGADEVLSYAEELHNYAERLTRAEIAQFPDGTFAFTDYLDGLGKNPVPIPITLAVSIRGDELEVDFTGTSAQVKGGVNTPLPFTKAAVFTALRSVMKSDIPNCRGFERAIRVQAPLGTVVNSVHPAPCGARGITGYRIIDAMLGALSIPLPDRVTADGMGGASVPAFGGWHDGKPFVFSETVMGTWGGAPTHDGQVGVPHMGANQANIPVEMIETNYPLRIVRYEIVPDSGGAGRYRGGNAFVREYEFLGDEAVLTLRSDKHDFPPYGLFGGKAGSGPVSVLRQKEGHEVTLPVLVTEPYVMKKGDVFRHRSPAGGGYGDALDRPEGMVLDDVLDGLISEAHAAEAFGVVIEAGHVNHAATAVRRDAMKCRSPACDS</sequence>
<evidence type="ECO:0000313" key="2">
    <source>
        <dbReference type="EMBL" id="MBB2190808.1"/>
    </source>
</evidence>
<dbReference type="GO" id="GO:0005829">
    <property type="term" value="C:cytosol"/>
    <property type="evidence" value="ECO:0007669"/>
    <property type="project" value="TreeGrafter"/>
</dbReference>
<dbReference type="PANTHER" id="PTHR11365">
    <property type="entry name" value="5-OXOPROLINASE RELATED"/>
    <property type="match status" value="1"/>
</dbReference>
<name>A0A7W4JTX3_9PROT</name>
<feature type="domain" description="Hydantoinase B/oxoprolinase" evidence="1">
    <location>
        <begin position="5"/>
        <end position="524"/>
    </location>
</feature>
<reference evidence="2 3" key="1">
    <citation type="submission" date="2020-04" db="EMBL/GenBank/DDBJ databases">
        <title>Description of novel Gluconacetobacter.</title>
        <authorList>
            <person name="Sombolestani A."/>
        </authorList>
    </citation>
    <scope>NUCLEOTIDE SEQUENCE [LARGE SCALE GENOMIC DNA]</scope>
    <source>
        <strain evidence="2 3">LMG 21311</strain>
    </source>
</reference>
<dbReference type="EMBL" id="JABEQF010000009">
    <property type="protein sequence ID" value="MBB2190808.1"/>
    <property type="molecule type" value="Genomic_DNA"/>
</dbReference>
<dbReference type="RefSeq" id="WP_183119952.1">
    <property type="nucleotide sequence ID" value="NZ_JABEQF010000009.1"/>
</dbReference>
<dbReference type="InterPro" id="IPR045079">
    <property type="entry name" value="Oxoprolinase-like"/>
</dbReference>
<dbReference type="PANTHER" id="PTHR11365:SF23">
    <property type="entry name" value="HYPOTHETICAL 5-OXOPROLINASE (EUROFUNG)-RELATED"/>
    <property type="match status" value="1"/>
</dbReference>
<proteinExistence type="predicted"/>